<dbReference type="Pfam" id="PF00179">
    <property type="entry name" value="UQ_con"/>
    <property type="match status" value="1"/>
</dbReference>
<evidence type="ECO:0000259" key="1">
    <source>
        <dbReference type="PROSITE" id="PS50127"/>
    </source>
</evidence>
<keyword evidence="3" id="KW-1185">Reference proteome</keyword>
<protein>
    <submittedName>
        <fullName evidence="2">U2QL1-like protein</fullName>
    </submittedName>
</protein>
<organism evidence="2 3">
    <name type="scientific">Mya arenaria</name>
    <name type="common">Soft-shell clam</name>
    <dbReference type="NCBI Taxonomy" id="6604"/>
    <lineage>
        <taxon>Eukaryota</taxon>
        <taxon>Metazoa</taxon>
        <taxon>Spiralia</taxon>
        <taxon>Lophotrochozoa</taxon>
        <taxon>Mollusca</taxon>
        <taxon>Bivalvia</taxon>
        <taxon>Autobranchia</taxon>
        <taxon>Heteroconchia</taxon>
        <taxon>Euheterodonta</taxon>
        <taxon>Imparidentia</taxon>
        <taxon>Neoheterodontei</taxon>
        <taxon>Myida</taxon>
        <taxon>Myoidea</taxon>
        <taxon>Myidae</taxon>
        <taxon>Mya</taxon>
    </lineage>
</organism>
<name>A0ABY7EUK7_MYAAR</name>
<dbReference type="PROSITE" id="PS50127">
    <property type="entry name" value="UBC_2"/>
    <property type="match status" value="1"/>
</dbReference>
<evidence type="ECO:0000313" key="3">
    <source>
        <dbReference type="Proteomes" id="UP001164746"/>
    </source>
</evidence>
<dbReference type="CDD" id="cd23802">
    <property type="entry name" value="UBCc_UBE2Q"/>
    <property type="match status" value="1"/>
</dbReference>
<feature type="domain" description="UBC core" evidence="1">
    <location>
        <begin position="58"/>
        <end position="211"/>
    </location>
</feature>
<dbReference type="InterPro" id="IPR016135">
    <property type="entry name" value="UBQ-conjugating_enzyme/RWD"/>
</dbReference>
<dbReference type="Gene3D" id="3.10.110.10">
    <property type="entry name" value="Ubiquitin Conjugating Enzyme"/>
    <property type="match status" value="1"/>
</dbReference>
<gene>
    <name evidence="2" type="ORF">MAR_026807</name>
</gene>
<dbReference type="Proteomes" id="UP001164746">
    <property type="component" value="Chromosome 8"/>
</dbReference>
<proteinExistence type="predicted"/>
<dbReference type="SUPFAM" id="SSF54495">
    <property type="entry name" value="UBC-like"/>
    <property type="match status" value="1"/>
</dbReference>
<reference evidence="2" key="1">
    <citation type="submission" date="2022-11" db="EMBL/GenBank/DDBJ databases">
        <title>Centuries of genome instability and evolution in soft-shell clam transmissible cancer (bioRxiv).</title>
        <authorList>
            <person name="Hart S.F.M."/>
            <person name="Yonemitsu M.A."/>
            <person name="Giersch R.M."/>
            <person name="Beal B.F."/>
            <person name="Arriagada G."/>
            <person name="Davis B.W."/>
            <person name="Ostrander E.A."/>
            <person name="Goff S.P."/>
            <person name="Metzger M.J."/>
        </authorList>
    </citation>
    <scope>NUCLEOTIDE SEQUENCE</scope>
    <source>
        <strain evidence="2">MELC-2E11</strain>
        <tissue evidence="2">Siphon/mantle</tissue>
    </source>
</reference>
<sequence>MNDLEQSARSWIDTRTDDKITITLLGQSDNQLKFSVHTCGCGGEPEEPSVWSESPNIQQKLSSVLEFCDSEREKSLEEVLDKMAALLPKRLAKDMKNMKKEAKNFGIDGGPRGDNLFIWPVVYLEMQFPGDYPMSPPFVRVTRPRFKFLTGGSICMQMLTRSGWTPSNDIEIRSEIMSDKNTRLDSNPDRQYTETEAKDAFHRMVKRYQWN</sequence>
<evidence type="ECO:0000313" key="2">
    <source>
        <dbReference type="EMBL" id="WAR12627.1"/>
    </source>
</evidence>
<accession>A0ABY7EUK7</accession>
<dbReference type="InterPro" id="IPR000608">
    <property type="entry name" value="UBC"/>
</dbReference>
<dbReference type="EMBL" id="CP111019">
    <property type="protein sequence ID" value="WAR12627.1"/>
    <property type="molecule type" value="Genomic_DNA"/>
</dbReference>